<name>A0A2A4YD51_UNCAE</name>
<sequence>MYLLSIILEGVRVKLAVVKKDKKEFEILFTESYNSKDRDFDPSFFEKVIGELKQKYKGLCIATSIDTDHVLLRKLTLPVSNKKAIFKTLPFQIEQHLPFPIEEGIIYPFIEKHKSSCDVLAFCIQNSSYEKHISSMSSIGVDPHFVSCTPVALYRFTNFLFKDVNTITMYMGESKTDIVSVFENKPIYALSIPYGKRHFFVALKKDRKDYSDLEVETLLYQLDLADMDSSKDENLKELAELFSMQLDRALYFVMHKEGQRIHETLFYTGEKHILFQFHARLEKSQDFTFNKLEVSDEDARSSAFALSVGLCLDPLIADNMSVQFRAVKAAQKELSTALIKKYTLCGLSMILFCIAASFSSNLLLKQKEKTLDRRLATFIERNLSEDPTFKSKGLDNLAFIGKLKKVRKHFRKVKKPYGYYLLPTTVSELIDTISKAKAEEDIKLVKLDYDLLEFPNLDEAFKEYKTKVELKIKSANKEIAEIFFNELSTRCEIESLDIKEDSGIYGATFFLKSTPKM</sequence>
<dbReference type="InterPro" id="IPR043129">
    <property type="entry name" value="ATPase_NBD"/>
</dbReference>
<dbReference type="Proteomes" id="UP000217838">
    <property type="component" value="Unassembled WGS sequence"/>
</dbReference>
<organism evidence="2 3">
    <name type="scientific">Aerophobetes bacterium</name>
    <dbReference type="NCBI Taxonomy" id="2030807"/>
    <lineage>
        <taxon>Bacteria</taxon>
        <taxon>Candidatus Aerophobota</taxon>
    </lineage>
</organism>
<comment type="caution">
    <text evidence="2">The sequence shown here is derived from an EMBL/GenBank/DDBJ whole genome shotgun (WGS) entry which is preliminary data.</text>
</comment>
<keyword evidence="1" id="KW-1133">Transmembrane helix</keyword>
<keyword evidence="1" id="KW-0472">Membrane</keyword>
<feature type="transmembrane region" description="Helical" evidence="1">
    <location>
        <begin position="341"/>
        <end position="364"/>
    </location>
</feature>
<dbReference type="Gene3D" id="3.30.1490.300">
    <property type="match status" value="1"/>
</dbReference>
<proteinExistence type="predicted"/>
<dbReference type="EMBL" id="NVUU01000086">
    <property type="protein sequence ID" value="PCI92756.1"/>
    <property type="molecule type" value="Genomic_DNA"/>
</dbReference>
<evidence type="ECO:0000256" key="1">
    <source>
        <dbReference type="SAM" id="Phobius"/>
    </source>
</evidence>
<evidence type="ECO:0000313" key="2">
    <source>
        <dbReference type="EMBL" id="PCI92756.1"/>
    </source>
</evidence>
<dbReference type="AlphaFoldDB" id="A0A2A4YD51"/>
<accession>A0A2A4YD51</accession>
<gene>
    <name evidence="2" type="ORF">COB11_06670</name>
</gene>
<evidence type="ECO:0008006" key="4">
    <source>
        <dbReference type="Google" id="ProtNLM"/>
    </source>
</evidence>
<evidence type="ECO:0000313" key="3">
    <source>
        <dbReference type="Proteomes" id="UP000217838"/>
    </source>
</evidence>
<dbReference type="Gene3D" id="3.30.420.40">
    <property type="match status" value="2"/>
</dbReference>
<keyword evidence="1" id="KW-0812">Transmembrane</keyword>
<protein>
    <recommendedName>
        <fullName evidence="4">GspL cytoplasmic actin-ATPase-like domain-containing protein</fullName>
    </recommendedName>
</protein>
<reference evidence="3" key="1">
    <citation type="submission" date="2017-08" db="EMBL/GenBank/DDBJ databases">
        <title>A dynamic microbial community with high functional redundancy inhabits the cold, oxic subseafloor aquifer.</title>
        <authorList>
            <person name="Tully B.J."/>
            <person name="Wheat C.G."/>
            <person name="Glazer B.T."/>
            <person name="Huber J.A."/>
        </authorList>
    </citation>
    <scope>NUCLEOTIDE SEQUENCE [LARGE SCALE GENOMIC DNA]</scope>
</reference>
<dbReference type="SUPFAM" id="SSF53067">
    <property type="entry name" value="Actin-like ATPase domain"/>
    <property type="match status" value="1"/>
</dbReference>